<gene>
    <name evidence="11" type="ORF">MCHLO_07049</name>
</gene>
<feature type="domain" description="ER membrane protein complex subunit 7 beta-sandwich" evidence="10">
    <location>
        <begin position="39"/>
        <end position="143"/>
    </location>
</feature>
<keyword evidence="3 9" id="KW-0732">Signal</keyword>
<feature type="region of interest" description="Disordered" evidence="7">
    <location>
        <begin position="1002"/>
        <end position="1056"/>
    </location>
</feature>
<evidence type="ECO:0000256" key="7">
    <source>
        <dbReference type="SAM" id="MobiDB-lite"/>
    </source>
</evidence>
<feature type="region of interest" description="Disordered" evidence="7">
    <location>
        <begin position="238"/>
        <end position="313"/>
    </location>
</feature>
<evidence type="ECO:0000313" key="11">
    <source>
        <dbReference type="EMBL" id="GAT49758.1"/>
    </source>
</evidence>
<feature type="compositionally biased region" description="Polar residues" evidence="7">
    <location>
        <begin position="288"/>
        <end position="313"/>
    </location>
</feature>
<feature type="compositionally biased region" description="Polar residues" evidence="7">
    <location>
        <begin position="381"/>
        <end position="396"/>
    </location>
</feature>
<dbReference type="PANTHER" id="PTHR13605:SF4">
    <property type="entry name" value="ER MEMBRANE PROTEIN COMPLEX SUBUNIT 7"/>
    <property type="match status" value="1"/>
</dbReference>
<feature type="compositionally biased region" description="Polar residues" evidence="7">
    <location>
        <begin position="1015"/>
        <end position="1034"/>
    </location>
</feature>
<feature type="compositionally biased region" description="Pro residues" evidence="7">
    <location>
        <begin position="415"/>
        <end position="431"/>
    </location>
</feature>
<feature type="region of interest" description="Disordered" evidence="7">
    <location>
        <begin position="194"/>
        <end position="222"/>
    </location>
</feature>
<evidence type="ECO:0000256" key="4">
    <source>
        <dbReference type="ARBA" id="ARBA00022989"/>
    </source>
</evidence>
<feature type="chain" id="PRO_5045041704" description="ER membrane protein complex subunit 7 beta-sandwich domain-containing protein" evidence="9">
    <location>
        <begin position="18"/>
        <end position="1056"/>
    </location>
</feature>
<evidence type="ECO:0000313" key="12">
    <source>
        <dbReference type="Proteomes" id="UP000815677"/>
    </source>
</evidence>
<feature type="region of interest" description="Disordered" evidence="7">
    <location>
        <begin position="345"/>
        <end position="443"/>
    </location>
</feature>
<evidence type="ECO:0000256" key="8">
    <source>
        <dbReference type="SAM" id="Phobius"/>
    </source>
</evidence>
<feature type="compositionally biased region" description="Basic and acidic residues" evidence="7">
    <location>
        <begin position="663"/>
        <end position="674"/>
    </location>
</feature>
<feature type="compositionally biased region" description="Low complexity" evidence="7">
    <location>
        <begin position="242"/>
        <end position="264"/>
    </location>
</feature>
<evidence type="ECO:0000256" key="5">
    <source>
        <dbReference type="ARBA" id="ARBA00023136"/>
    </source>
</evidence>
<accession>A0ABQ0LF84</accession>
<evidence type="ECO:0000256" key="2">
    <source>
        <dbReference type="ARBA" id="ARBA00022692"/>
    </source>
</evidence>
<feature type="compositionally biased region" description="Basic and acidic residues" evidence="7">
    <location>
        <begin position="364"/>
        <end position="377"/>
    </location>
</feature>
<keyword evidence="5 8" id="KW-0472">Membrane</keyword>
<evidence type="ECO:0000256" key="6">
    <source>
        <dbReference type="SAM" id="Coils"/>
    </source>
</evidence>
<feature type="compositionally biased region" description="Polar residues" evidence="7">
    <location>
        <begin position="790"/>
        <end position="816"/>
    </location>
</feature>
<feature type="coiled-coil region" evidence="6">
    <location>
        <begin position="844"/>
        <end position="878"/>
    </location>
</feature>
<feature type="signal peptide" evidence="9">
    <location>
        <begin position="1"/>
        <end position="17"/>
    </location>
</feature>
<dbReference type="PANTHER" id="PTHR13605">
    <property type="entry name" value="ER MEMBRANE PROTEIN COMPLEX SUBUNIT 7"/>
    <property type="match status" value="1"/>
</dbReference>
<evidence type="ECO:0000256" key="1">
    <source>
        <dbReference type="ARBA" id="ARBA00004167"/>
    </source>
</evidence>
<dbReference type="Pfam" id="PF09430">
    <property type="entry name" value="EMC7_beta-sandw"/>
    <property type="match status" value="1"/>
</dbReference>
<dbReference type="InterPro" id="IPR019008">
    <property type="entry name" value="Beta_sandwich_EMC7"/>
</dbReference>
<feature type="region of interest" description="Disordered" evidence="7">
    <location>
        <begin position="933"/>
        <end position="967"/>
    </location>
</feature>
<keyword evidence="12" id="KW-1185">Reference proteome</keyword>
<keyword evidence="2 8" id="KW-0812">Transmembrane</keyword>
<feature type="compositionally biased region" description="Polar residues" evidence="7">
    <location>
        <begin position="689"/>
        <end position="715"/>
    </location>
</feature>
<name>A0ABQ0LF84_MYCCL</name>
<dbReference type="EMBL" id="DF845807">
    <property type="protein sequence ID" value="GAT49758.1"/>
    <property type="molecule type" value="Genomic_DNA"/>
</dbReference>
<dbReference type="InterPro" id="IPR039163">
    <property type="entry name" value="EMC7"/>
</dbReference>
<feature type="region of interest" description="Disordered" evidence="7">
    <location>
        <begin position="464"/>
        <end position="719"/>
    </location>
</feature>
<feature type="compositionally biased region" description="Low complexity" evidence="7">
    <location>
        <begin position="555"/>
        <end position="571"/>
    </location>
</feature>
<evidence type="ECO:0000256" key="9">
    <source>
        <dbReference type="SAM" id="SignalP"/>
    </source>
</evidence>
<keyword evidence="4 8" id="KW-1133">Transmembrane helix</keyword>
<reference evidence="11" key="1">
    <citation type="submission" date="2014-09" db="EMBL/GenBank/DDBJ databases">
        <title>Genome sequence of the luminous mushroom Mycena chlorophos for searching fungal bioluminescence genes.</title>
        <authorList>
            <person name="Tanaka Y."/>
            <person name="Kasuga D."/>
            <person name="Oba Y."/>
            <person name="Hase S."/>
            <person name="Sato K."/>
            <person name="Oba Y."/>
            <person name="Sakakibara Y."/>
        </authorList>
    </citation>
    <scope>NUCLEOTIDE SEQUENCE</scope>
</reference>
<comment type="subcellular location">
    <subcellularLocation>
        <location evidence="1">Membrane</location>
        <topology evidence="1">Single-pass membrane protein</topology>
    </subcellularLocation>
</comment>
<feature type="compositionally biased region" description="Polar residues" evidence="7">
    <location>
        <begin position="588"/>
        <end position="601"/>
    </location>
</feature>
<proteinExistence type="predicted"/>
<sequence length="1056" mass="113571">MTAFAAVLLSLAFSAFAVDIKGSVKWNDFCPDVHALGPAKAILDNARYSGNIISDGSFTIPNVSTGVYILSVVSHDHIFDQLRIDVDKTGYFVRPYAVGTPLEPPSTVILPEINLVARASHSYYMPPQSFNIMGMLGSPMILLLIFGGGMVLAMPYIMKNMDPEVMREFQEHQAKAAQLQSAVASGDLRAGLSALTADDPPAAAAAPKPRSGTKRRRFSHRRLRSLCPLHAHVLLTTTMAVKRSPSTSKPSLLPTPRRPSLNNPDPSSPTHAPSGFRALRSLLPFGPSKQTTPLSSPSATANNSSRFASFSMTRRSIQRERSFSASHPGLPVMVIDATAEEIPLRKSVSLQDEPVQFPVAPKTSPERIKSDPERFEGEDSSAVSLAQRTPSPNPELSTIIEADTSGISKHLPSASPSPSPSPISSPSPPSLPQRSLSVDDTSALDLSTSQLEAQVKDAILAQASQSAAAHKWLEAGAEASPEPGDVSFNLGALDPELAALLSPNRIPTSDASRKQSPAGETASLRPGGLTPQYQSSRPRLRPIQRPTPVSESIKRSVSPSTTNSTTVSRPSASPLTLSQPPSPMRTASPATSTSHVASSTPAIRRIQHAPSASTSTPHITARRPILGRMLQPSSWESPRNETNGPSFTRGSLDIPRTRPPIDATRRSADYERTTRPRTRSMSVDEHVSPATSRNVSPQPNTSRFGTSSRLGNNRTEWLGPRTAKAFRAAGLLGPSDSNDAESSDGVSRFGSVRSPSSMGRPDSRIATSPSSMGRRRRGSGSGSYFGGSQLMESPTLTLSSRDTPRSASTAPTSVSGASWERDRDEIRELKDKHAVETGALLSALSDSQRTTKVLREENTELRQRIAQLEADVARLMMMERENGALREFVTELREEAGQLKLQLRLAAPAPVGVPMASTSTSRLPHPLRMVQDEIEPSNSFQSSVASRSKSKRRLSSSSSNFAVPPSNMSLLLNEDGANSSDFDERSVSLLASPTMVFGRVMPVESSPTPVHRANRSITSVATTEPNTSLGSPRSLQLRPCDEDHLDDLEHDDEDWP</sequence>
<organism evidence="11 12">
    <name type="scientific">Mycena chlorophos</name>
    <name type="common">Agaric fungus</name>
    <name type="synonym">Agaricus chlorophos</name>
    <dbReference type="NCBI Taxonomy" id="658473"/>
    <lineage>
        <taxon>Eukaryota</taxon>
        <taxon>Fungi</taxon>
        <taxon>Dikarya</taxon>
        <taxon>Basidiomycota</taxon>
        <taxon>Agaricomycotina</taxon>
        <taxon>Agaricomycetes</taxon>
        <taxon>Agaricomycetidae</taxon>
        <taxon>Agaricales</taxon>
        <taxon>Marasmiineae</taxon>
        <taxon>Mycenaceae</taxon>
        <taxon>Mycena</taxon>
    </lineage>
</organism>
<evidence type="ECO:0000256" key="3">
    <source>
        <dbReference type="ARBA" id="ARBA00022729"/>
    </source>
</evidence>
<dbReference type="Proteomes" id="UP000815677">
    <property type="component" value="Unassembled WGS sequence"/>
</dbReference>
<feature type="compositionally biased region" description="Polar residues" evidence="7">
    <location>
        <begin position="631"/>
        <end position="649"/>
    </location>
</feature>
<feature type="compositionally biased region" description="Basic residues" evidence="7">
    <location>
        <begin position="211"/>
        <end position="222"/>
    </location>
</feature>
<feature type="compositionally biased region" description="Acidic residues" evidence="7">
    <location>
        <begin position="1043"/>
        <end position="1056"/>
    </location>
</feature>
<evidence type="ECO:0000259" key="10">
    <source>
        <dbReference type="Pfam" id="PF09430"/>
    </source>
</evidence>
<keyword evidence="6" id="KW-0175">Coiled coil</keyword>
<feature type="compositionally biased region" description="Low complexity" evidence="7">
    <location>
        <begin position="197"/>
        <end position="207"/>
    </location>
</feature>
<protein>
    <recommendedName>
        <fullName evidence="10">ER membrane protein complex subunit 7 beta-sandwich domain-containing protein</fullName>
    </recommendedName>
</protein>
<feature type="region of interest" description="Disordered" evidence="7">
    <location>
        <begin position="731"/>
        <end position="822"/>
    </location>
</feature>
<feature type="transmembrane region" description="Helical" evidence="8">
    <location>
        <begin position="132"/>
        <end position="157"/>
    </location>
</feature>